<evidence type="ECO:0000313" key="3">
    <source>
        <dbReference type="Proteomes" id="UP000887568"/>
    </source>
</evidence>
<dbReference type="OrthoDB" id="1874403at2759"/>
<dbReference type="InterPro" id="IPR011335">
    <property type="entry name" value="Restrct_endonuc-II-like"/>
</dbReference>
<dbReference type="GeneID" id="119734768"/>
<dbReference type="PANTHER" id="PTHR35287">
    <property type="entry name" value="SI:ZFOS-911D5.4"/>
    <property type="match status" value="1"/>
</dbReference>
<protein>
    <recommendedName>
        <fullName evidence="1">NERD domain-containing protein</fullName>
    </recommendedName>
</protein>
<proteinExistence type="predicted"/>
<accession>A0A914AKY5</accession>
<name>A0A914AKY5_PATMI</name>
<dbReference type="Proteomes" id="UP000887568">
    <property type="component" value="Unplaced"/>
</dbReference>
<organism evidence="2 3">
    <name type="scientific">Patiria miniata</name>
    <name type="common">Bat star</name>
    <name type="synonym">Asterina miniata</name>
    <dbReference type="NCBI Taxonomy" id="46514"/>
    <lineage>
        <taxon>Eukaryota</taxon>
        <taxon>Metazoa</taxon>
        <taxon>Echinodermata</taxon>
        <taxon>Eleutherozoa</taxon>
        <taxon>Asterozoa</taxon>
        <taxon>Asteroidea</taxon>
        <taxon>Valvatacea</taxon>
        <taxon>Valvatida</taxon>
        <taxon>Asterinidae</taxon>
        <taxon>Patiria</taxon>
    </lineage>
</organism>
<evidence type="ECO:0000313" key="2">
    <source>
        <dbReference type="EnsemblMetazoa" id="XP_038064248.1"/>
    </source>
</evidence>
<dbReference type="RefSeq" id="XP_038064248.1">
    <property type="nucleotide sequence ID" value="XM_038208320.1"/>
</dbReference>
<dbReference type="SUPFAM" id="SSF52980">
    <property type="entry name" value="Restriction endonuclease-like"/>
    <property type="match status" value="1"/>
</dbReference>
<dbReference type="AlphaFoldDB" id="A0A914AKY5"/>
<keyword evidence="3" id="KW-1185">Reference proteome</keyword>
<dbReference type="OMA" id="NCRPSYA"/>
<sequence>MSVFHLTSRLVQAQQASAPTNHPEEESIKAGRTAETDLINALRQQGVPSSHIFRGLRVPDGFQTRKYEIDIVVLTDYGLFTIEVKYWSGKVSLASDGKSWIHRKCTYSDKNSSVTYDEKSDDLIAELKLKTQLLRNHLLRKDVCLAEKYFHPRVVFMNKKIEIQDELVSKLEVVSSLRYQAFLQSFEKGLGWSVASAIIPSFLTGQLSYGAMEMARQALSSIGTWDVICLHGDRQLYGDFKGSAHFSPNREETGTLEFSHQRNASVSSLWAVLGYSPQVVVTMHKRCGGSWLWGTSCGSVTIPYNAEITFRVAGDQEDSKIPANDIQSINLSI</sequence>
<dbReference type="PROSITE" id="PS50965">
    <property type="entry name" value="NERD"/>
    <property type="match status" value="1"/>
</dbReference>
<reference evidence="2" key="1">
    <citation type="submission" date="2022-11" db="UniProtKB">
        <authorList>
            <consortium name="EnsemblMetazoa"/>
        </authorList>
    </citation>
    <scope>IDENTIFICATION</scope>
</reference>
<evidence type="ECO:0000259" key="1">
    <source>
        <dbReference type="PROSITE" id="PS50965"/>
    </source>
</evidence>
<dbReference type="GO" id="GO:0006281">
    <property type="term" value="P:DNA repair"/>
    <property type="evidence" value="ECO:0007669"/>
    <property type="project" value="UniProtKB-ARBA"/>
</dbReference>
<dbReference type="PANTHER" id="PTHR35287:SF1">
    <property type="entry name" value="SI:ZFOS-911D5.4"/>
    <property type="match status" value="1"/>
</dbReference>
<dbReference type="Pfam" id="PF08378">
    <property type="entry name" value="NERD"/>
    <property type="match status" value="1"/>
</dbReference>
<dbReference type="InterPro" id="IPR011528">
    <property type="entry name" value="NERD"/>
</dbReference>
<dbReference type="EnsemblMetazoa" id="XM_038208320.1">
    <property type="protein sequence ID" value="XP_038064248.1"/>
    <property type="gene ID" value="LOC119734768"/>
</dbReference>
<feature type="domain" description="NERD" evidence="1">
    <location>
        <begin position="30"/>
        <end position="157"/>
    </location>
</feature>